<dbReference type="STRING" id="77635.BISU_0378"/>
<feature type="domain" description="VOC" evidence="1">
    <location>
        <begin position="14"/>
        <end position="130"/>
    </location>
</feature>
<dbReference type="Pfam" id="PF00903">
    <property type="entry name" value="Glyoxalase"/>
    <property type="match status" value="1"/>
</dbReference>
<name>A0A087E801_9BIFI</name>
<dbReference type="Gene3D" id="3.10.180.10">
    <property type="entry name" value="2,3-Dihydroxybiphenyl 1,2-Dioxygenase, domain 1"/>
    <property type="match status" value="1"/>
</dbReference>
<evidence type="ECO:0000259" key="1">
    <source>
        <dbReference type="PROSITE" id="PS51819"/>
    </source>
</evidence>
<dbReference type="PROSITE" id="PS51819">
    <property type="entry name" value="VOC"/>
    <property type="match status" value="1"/>
</dbReference>
<dbReference type="RefSeq" id="WP_024463215.1">
    <property type="nucleotide sequence ID" value="NZ_CP062939.1"/>
</dbReference>
<dbReference type="SUPFAM" id="SSF54593">
    <property type="entry name" value="Glyoxalase/Bleomycin resistance protein/Dihydroxybiphenyl dioxygenase"/>
    <property type="match status" value="1"/>
</dbReference>
<dbReference type="Proteomes" id="UP000029055">
    <property type="component" value="Unassembled WGS sequence"/>
</dbReference>
<dbReference type="CDD" id="cd06587">
    <property type="entry name" value="VOC"/>
    <property type="match status" value="1"/>
</dbReference>
<comment type="caution">
    <text evidence="2">The sequence shown here is derived from an EMBL/GenBank/DDBJ whole genome shotgun (WGS) entry which is preliminary data.</text>
</comment>
<sequence length="131" mass="13980">MSTTTTTATTDTQGPDFVSFQVRDLHASADFYEHTVGLTRLPASNPQAVVFADGPVAFAVRNPFPGVDLDALGQLGAGIGVWFHCQDAHALHRKLADAGVTIVQEPFDGPFGVTFSFLDPDGYTVTMHDKA</sequence>
<dbReference type="InterPro" id="IPR037523">
    <property type="entry name" value="VOC_core"/>
</dbReference>
<organism evidence="2 3">
    <name type="scientific">Bifidobacterium subtile</name>
    <dbReference type="NCBI Taxonomy" id="77635"/>
    <lineage>
        <taxon>Bacteria</taxon>
        <taxon>Bacillati</taxon>
        <taxon>Actinomycetota</taxon>
        <taxon>Actinomycetes</taxon>
        <taxon>Bifidobacteriales</taxon>
        <taxon>Bifidobacteriaceae</taxon>
        <taxon>Bifidobacterium</taxon>
    </lineage>
</organism>
<reference evidence="2 3" key="1">
    <citation type="submission" date="2014-03" db="EMBL/GenBank/DDBJ databases">
        <title>Genomics of Bifidobacteria.</title>
        <authorList>
            <person name="Ventura M."/>
            <person name="Milani C."/>
            <person name="Lugli G.A."/>
        </authorList>
    </citation>
    <scope>NUCLEOTIDE SEQUENCE [LARGE SCALE GENOMIC DNA]</scope>
    <source>
        <strain evidence="2 3">LMG 11597</strain>
    </source>
</reference>
<protein>
    <submittedName>
        <fullName evidence="2">Glyoxalase</fullName>
    </submittedName>
</protein>
<evidence type="ECO:0000313" key="2">
    <source>
        <dbReference type="EMBL" id="KFJ03902.1"/>
    </source>
</evidence>
<dbReference type="AlphaFoldDB" id="A0A087E801"/>
<keyword evidence="3" id="KW-1185">Reference proteome</keyword>
<dbReference type="OrthoDB" id="9792323at2"/>
<gene>
    <name evidence="2" type="ORF">BISU_0378</name>
</gene>
<dbReference type="eggNOG" id="COG0346">
    <property type="taxonomic scope" value="Bacteria"/>
</dbReference>
<proteinExistence type="predicted"/>
<accession>A0A087E801</accession>
<dbReference type="InterPro" id="IPR004360">
    <property type="entry name" value="Glyas_Fos-R_dOase_dom"/>
</dbReference>
<dbReference type="InterPro" id="IPR029068">
    <property type="entry name" value="Glyas_Bleomycin-R_OHBP_Dase"/>
</dbReference>
<evidence type="ECO:0000313" key="3">
    <source>
        <dbReference type="Proteomes" id="UP000029055"/>
    </source>
</evidence>
<dbReference type="EMBL" id="JGZR01000006">
    <property type="protein sequence ID" value="KFJ03902.1"/>
    <property type="molecule type" value="Genomic_DNA"/>
</dbReference>